<feature type="domain" description="Acyl-CoA dehydrogenase/oxidase C-terminal" evidence="5">
    <location>
        <begin position="54"/>
        <end position="105"/>
    </location>
</feature>
<keyword evidence="4" id="KW-0274">FAD</keyword>
<dbReference type="Gene3D" id="1.20.140.10">
    <property type="entry name" value="Butyryl-CoA Dehydrogenase, subunit A, domain 3"/>
    <property type="match status" value="1"/>
</dbReference>
<protein>
    <recommendedName>
        <fullName evidence="5">Acyl-CoA dehydrogenase/oxidase C-terminal domain-containing protein</fullName>
    </recommendedName>
</protein>
<dbReference type="SUPFAM" id="SSF47203">
    <property type="entry name" value="Acyl-CoA dehydrogenase C-terminal domain-like"/>
    <property type="match status" value="1"/>
</dbReference>
<dbReference type="InterPro" id="IPR009075">
    <property type="entry name" value="AcylCo_DH/oxidase_C"/>
</dbReference>
<evidence type="ECO:0000256" key="1">
    <source>
        <dbReference type="ARBA" id="ARBA00001974"/>
    </source>
</evidence>
<dbReference type="Gene3D" id="2.40.110.10">
    <property type="entry name" value="Butyryl-CoA Dehydrogenase, subunit A, domain 2"/>
    <property type="match status" value="1"/>
</dbReference>
<comment type="similarity">
    <text evidence="2">Belongs to the acyl-CoA dehydrogenase family.</text>
</comment>
<evidence type="ECO:0000256" key="2">
    <source>
        <dbReference type="ARBA" id="ARBA00009347"/>
    </source>
</evidence>
<dbReference type="Pfam" id="PF00441">
    <property type="entry name" value="Acyl-CoA_dh_1"/>
    <property type="match status" value="1"/>
</dbReference>
<reference evidence="6" key="1">
    <citation type="submission" date="2021-02" db="EMBL/GenBank/DDBJ databases">
        <authorList>
            <person name="Nowell W R."/>
        </authorList>
    </citation>
    <scope>NUCLEOTIDE SEQUENCE</scope>
</reference>
<dbReference type="SUPFAM" id="SSF56645">
    <property type="entry name" value="Acyl-CoA dehydrogenase NM domain-like"/>
    <property type="match status" value="1"/>
</dbReference>
<evidence type="ECO:0000259" key="5">
    <source>
        <dbReference type="Pfam" id="PF00441"/>
    </source>
</evidence>
<dbReference type="PANTHER" id="PTHR43884">
    <property type="entry name" value="ACYL-COA DEHYDROGENASE"/>
    <property type="match status" value="1"/>
</dbReference>
<feature type="non-terminal residue" evidence="6">
    <location>
        <position position="1"/>
    </location>
</feature>
<comment type="cofactor">
    <cofactor evidence="1">
        <name>FAD</name>
        <dbReference type="ChEBI" id="CHEBI:57692"/>
    </cofactor>
</comment>
<dbReference type="InterPro" id="IPR009100">
    <property type="entry name" value="AcylCoA_DH/oxidase_NM_dom_sf"/>
</dbReference>
<dbReference type="GO" id="GO:0005739">
    <property type="term" value="C:mitochondrion"/>
    <property type="evidence" value="ECO:0007669"/>
    <property type="project" value="TreeGrafter"/>
</dbReference>
<evidence type="ECO:0000256" key="4">
    <source>
        <dbReference type="ARBA" id="ARBA00022827"/>
    </source>
</evidence>
<evidence type="ECO:0000313" key="7">
    <source>
        <dbReference type="Proteomes" id="UP000663881"/>
    </source>
</evidence>
<proteinExistence type="inferred from homology"/>
<dbReference type="InterPro" id="IPR036250">
    <property type="entry name" value="AcylCo_DH-like_C"/>
</dbReference>
<evidence type="ECO:0000313" key="6">
    <source>
        <dbReference type="EMBL" id="CAF4351748.1"/>
    </source>
</evidence>
<dbReference type="Proteomes" id="UP000663881">
    <property type="component" value="Unassembled WGS sequence"/>
</dbReference>
<gene>
    <name evidence="6" type="ORF">OKA104_LOCUS48842</name>
</gene>
<dbReference type="InterPro" id="IPR046373">
    <property type="entry name" value="Acyl-CoA_Oxase/DH_mid-dom_sf"/>
</dbReference>
<comment type="caution">
    <text evidence="6">The sequence shown here is derived from an EMBL/GenBank/DDBJ whole genome shotgun (WGS) entry which is preliminary data.</text>
</comment>
<dbReference type="EMBL" id="CAJOAY010021828">
    <property type="protein sequence ID" value="CAF4351748.1"/>
    <property type="molecule type" value="Genomic_DNA"/>
</dbReference>
<accession>A0A820L8C4</accession>
<dbReference type="AlphaFoldDB" id="A0A820L8C4"/>
<evidence type="ECO:0000256" key="3">
    <source>
        <dbReference type="ARBA" id="ARBA00022630"/>
    </source>
</evidence>
<organism evidence="6 7">
    <name type="scientific">Adineta steineri</name>
    <dbReference type="NCBI Taxonomy" id="433720"/>
    <lineage>
        <taxon>Eukaryota</taxon>
        <taxon>Metazoa</taxon>
        <taxon>Spiralia</taxon>
        <taxon>Gnathifera</taxon>
        <taxon>Rotifera</taxon>
        <taxon>Eurotatoria</taxon>
        <taxon>Bdelloidea</taxon>
        <taxon>Adinetida</taxon>
        <taxon>Adinetidae</taxon>
        <taxon>Adineta</taxon>
    </lineage>
</organism>
<dbReference type="GO" id="GO:0006552">
    <property type="term" value="P:L-leucine catabolic process"/>
    <property type="evidence" value="ECO:0007669"/>
    <property type="project" value="TreeGrafter"/>
</dbReference>
<sequence length="109" mass="12079">KPQHGITAFLIEKGMEGFSTAQKLDKMGMRGSNTCELLFEDCKVPAKNILGKENRGVYVLMSGLDYERLVLAAGPVGLMQACCDTAFEYAHVRKQFGKPIGTYQVRLFT</sequence>
<dbReference type="GO" id="GO:0008470">
    <property type="term" value="F:3-methylbutanoyl-CoA dehydrogenase activity"/>
    <property type="evidence" value="ECO:0007669"/>
    <property type="project" value="TreeGrafter"/>
</dbReference>
<dbReference type="PANTHER" id="PTHR43884:SF12">
    <property type="entry name" value="ISOVALERYL-COA DEHYDROGENASE, MITOCHONDRIAL-RELATED"/>
    <property type="match status" value="1"/>
</dbReference>
<name>A0A820L8C4_9BILA</name>
<keyword evidence="3" id="KW-0285">Flavoprotein</keyword>